<dbReference type="EMBL" id="LFYR01000687">
    <property type="protein sequence ID" value="KMZ71152.1"/>
    <property type="molecule type" value="Genomic_DNA"/>
</dbReference>
<comment type="caution">
    <text evidence="3">The sequence shown here is derived from an EMBL/GenBank/DDBJ whole genome shotgun (WGS) entry which is preliminary data.</text>
</comment>
<evidence type="ECO:0000259" key="2">
    <source>
        <dbReference type="PROSITE" id="PS51840"/>
    </source>
</evidence>
<feature type="region of interest" description="Disordered" evidence="1">
    <location>
        <begin position="711"/>
        <end position="743"/>
    </location>
</feature>
<sequence length="822" mass="93028">MVAKMMKWRPWTPSSVVSRKLEVKLVVIGLHGLPIDQGGDHPEKDTGGVLPRLTTEVRWKGPRSALRNLRRNITRNFTKEAPLVEDEVKYHEGEEQKRQHEEEAEVEVEVEEGERGHDDEIQEEIGKGIRKRFGKVVWNEEFLCVCNLTSNSNKSNLNHHPWEISFLVFNSPTHEQRNKVVVIGTVLLDLAKFAVSENNKNNEVYIPLSMEGRSAETPVLLHLSISFSELRATQFSSELMQKAAVPIPSPPRQRDAPPAEKDEISALKLGLRKVKILKDLVSKSKKIPQEDEGSDERYSGRSDDVDFVDTDSMDDDLDKGEEDGEGGKKSSDIRKSFSYGSLASANIAGGSLYSDMRTNGDYEDWIYYSNRISDVEVSHKDEVATTSDSELLPSQTSKRSILPWKRRKLFKSPKTKGEPLLKPYGEDGGDDIDFDRRQMSSSDESTLFNQKMDEDVLPNQQSISEFGDDSFIIGSWETKEIISRDSHMKLCTQVFFASIDQRSVRAAGESACTALVAVIANWFQTNRHAMPIKSQFDSLISEGSLEWRKLCENETYRERFPDKHFDLDTVLRAKIRSISVVPSMSFIGFFHPEFAASNDDDDKNKSNNGFEILDGAMSFDNIWDEISHAASENNNVSCVGSPQLYIVSWNDHFFILMVETDAYYIIDTLGERLYEGCDQAYILKFDKNTWIQKMPSENKITNDGEVAEISGTNHVPQKNGMKSSCEDCSEEEASHNNSATASKEVERDEISVCRGKESCKEYIKNFLAAIPIRELQDDMKKGLMSSSTLIHQRLQIEFQYTELSKGVVSEDMEVVIGVLQET</sequence>
<gene>
    <name evidence="3" type="ORF">ZOSMA_187G00250</name>
</gene>
<protein>
    <recommendedName>
        <fullName evidence="2">C2 NT-type domain-containing protein</fullName>
    </recommendedName>
</protein>
<evidence type="ECO:0000313" key="4">
    <source>
        <dbReference type="Proteomes" id="UP000036987"/>
    </source>
</evidence>
<dbReference type="OMA" id="QDIMPIQ"/>
<dbReference type="PROSITE" id="PS51840">
    <property type="entry name" value="C2_NT"/>
    <property type="match status" value="1"/>
</dbReference>
<accession>A0A0K9PSG2</accession>
<feature type="compositionally biased region" description="Basic and acidic residues" evidence="1">
    <location>
        <begin position="325"/>
        <end position="334"/>
    </location>
</feature>
<feature type="compositionally biased region" description="Polar residues" evidence="1">
    <location>
        <begin position="711"/>
        <end position="722"/>
    </location>
</feature>
<dbReference type="PANTHER" id="PTHR31182:SF15">
    <property type="entry name" value="F26K24.5 PROTEIN"/>
    <property type="match status" value="1"/>
</dbReference>
<keyword evidence="4" id="KW-1185">Reference proteome</keyword>
<evidence type="ECO:0000313" key="3">
    <source>
        <dbReference type="EMBL" id="KMZ71152.1"/>
    </source>
</evidence>
<dbReference type="InterPro" id="IPR019448">
    <property type="entry name" value="NT-C2"/>
</dbReference>
<feature type="region of interest" description="Disordered" evidence="1">
    <location>
        <begin position="285"/>
        <end position="334"/>
    </location>
</feature>
<dbReference type="PANTHER" id="PTHR31182">
    <property type="entry name" value="C2 NT-TYPE DOMAIN-CONTAINING PROTEIN"/>
    <property type="match status" value="1"/>
</dbReference>
<name>A0A0K9PSG2_ZOSMR</name>
<reference evidence="4" key="1">
    <citation type="journal article" date="2016" name="Nature">
        <title>The genome of the seagrass Zostera marina reveals angiosperm adaptation to the sea.</title>
        <authorList>
            <person name="Olsen J.L."/>
            <person name="Rouze P."/>
            <person name="Verhelst B."/>
            <person name="Lin Y.-C."/>
            <person name="Bayer T."/>
            <person name="Collen J."/>
            <person name="Dattolo E."/>
            <person name="De Paoli E."/>
            <person name="Dittami S."/>
            <person name="Maumus F."/>
            <person name="Michel G."/>
            <person name="Kersting A."/>
            <person name="Lauritano C."/>
            <person name="Lohaus R."/>
            <person name="Toepel M."/>
            <person name="Tonon T."/>
            <person name="Vanneste K."/>
            <person name="Amirebrahimi M."/>
            <person name="Brakel J."/>
            <person name="Bostroem C."/>
            <person name="Chovatia M."/>
            <person name="Grimwood J."/>
            <person name="Jenkins J.W."/>
            <person name="Jueterbock A."/>
            <person name="Mraz A."/>
            <person name="Stam W.T."/>
            <person name="Tice H."/>
            <person name="Bornberg-Bauer E."/>
            <person name="Green P.J."/>
            <person name="Pearson G.A."/>
            <person name="Procaccini G."/>
            <person name="Duarte C.M."/>
            <person name="Schmutz J."/>
            <person name="Reusch T.B.H."/>
            <person name="Van de Peer Y."/>
        </authorList>
    </citation>
    <scope>NUCLEOTIDE SEQUENCE [LARGE SCALE GENOMIC DNA]</scope>
    <source>
        <strain evidence="4">cv. Finnish</strain>
    </source>
</reference>
<evidence type="ECO:0000256" key="1">
    <source>
        <dbReference type="SAM" id="MobiDB-lite"/>
    </source>
</evidence>
<feature type="compositionally biased region" description="Basic and acidic residues" evidence="1">
    <location>
        <begin position="295"/>
        <end position="304"/>
    </location>
</feature>
<dbReference type="OrthoDB" id="733571at2759"/>
<organism evidence="3 4">
    <name type="scientific">Zostera marina</name>
    <name type="common">Eelgrass</name>
    <dbReference type="NCBI Taxonomy" id="29655"/>
    <lineage>
        <taxon>Eukaryota</taxon>
        <taxon>Viridiplantae</taxon>
        <taxon>Streptophyta</taxon>
        <taxon>Embryophyta</taxon>
        <taxon>Tracheophyta</taxon>
        <taxon>Spermatophyta</taxon>
        <taxon>Magnoliopsida</taxon>
        <taxon>Liliopsida</taxon>
        <taxon>Zosteraceae</taxon>
        <taxon>Zostera</taxon>
    </lineage>
</organism>
<proteinExistence type="predicted"/>
<dbReference type="Proteomes" id="UP000036987">
    <property type="component" value="Unassembled WGS sequence"/>
</dbReference>
<dbReference type="AlphaFoldDB" id="A0A0K9PSG2"/>
<feature type="compositionally biased region" description="Acidic residues" evidence="1">
    <location>
        <begin position="305"/>
        <end position="324"/>
    </location>
</feature>
<feature type="domain" description="C2 NT-type" evidence="2">
    <location>
        <begin position="74"/>
        <end position="229"/>
    </location>
</feature>
<dbReference type="Pfam" id="PF10358">
    <property type="entry name" value="NT-C2"/>
    <property type="match status" value="1"/>
</dbReference>